<feature type="region of interest" description="Disordered" evidence="1">
    <location>
        <begin position="1"/>
        <end position="22"/>
    </location>
</feature>
<evidence type="ECO:0000256" key="1">
    <source>
        <dbReference type="SAM" id="MobiDB-lite"/>
    </source>
</evidence>
<dbReference type="InterPro" id="IPR006311">
    <property type="entry name" value="TAT_signal"/>
</dbReference>
<feature type="region of interest" description="Disordered" evidence="1">
    <location>
        <begin position="754"/>
        <end position="783"/>
    </location>
</feature>
<feature type="domain" description="4Fe-4S ferredoxin-type" evidence="2">
    <location>
        <begin position="890"/>
        <end position="920"/>
    </location>
</feature>
<dbReference type="Pfam" id="PF12838">
    <property type="entry name" value="Fer4_7"/>
    <property type="match status" value="1"/>
</dbReference>
<evidence type="ECO:0000313" key="3">
    <source>
        <dbReference type="EMBL" id="QEL15363.1"/>
    </source>
</evidence>
<dbReference type="CDD" id="cd10551">
    <property type="entry name" value="PsrB"/>
    <property type="match status" value="1"/>
</dbReference>
<dbReference type="InterPro" id="IPR030948">
    <property type="entry name" value="TAT_var_transloc_signal_dom"/>
</dbReference>
<evidence type="ECO:0000259" key="2">
    <source>
        <dbReference type="PROSITE" id="PS51379"/>
    </source>
</evidence>
<dbReference type="CDD" id="cd02784">
    <property type="entry name" value="MopB_CT_PHLH"/>
    <property type="match status" value="1"/>
</dbReference>
<dbReference type="PROSITE" id="PS51379">
    <property type="entry name" value="4FE4S_FER_2"/>
    <property type="match status" value="1"/>
</dbReference>
<gene>
    <name evidence="3" type="ORF">PX52LOC_02278</name>
</gene>
<dbReference type="RefSeq" id="WP_168218920.1">
    <property type="nucleotide sequence ID" value="NZ_CP042425.1"/>
</dbReference>
<name>A0A5C1AB13_9BACT</name>
<dbReference type="PROSITE" id="PS51318">
    <property type="entry name" value="TAT"/>
    <property type="match status" value="1"/>
</dbReference>
<feature type="compositionally biased region" description="Basic and acidic residues" evidence="1">
    <location>
        <begin position="772"/>
        <end position="783"/>
    </location>
</feature>
<dbReference type="Proteomes" id="UP000324974">
    <property type="component" value="Chromosome"/>
</dbReference>
<dbReference type="EMBL" id="CP042425">
    <property type="protein sequence ID" value="QEL15363.1"/>
    <property type="molecule type" value="Genomic_DNA"/>
</dbReference>
<feature type="region of interest" description="Disordered" evidence="1">
    <location>
        <begin position="584"/>
        <end position="603"/>
    </location>
</feature>
<organism evidence="3 4">
    <name type="scientific">Limnoglobus roseus</name>
    <dbReference type="NCBI Taxonomy" id="2598579"/>
    <lineage>
        <taxon>Bacteria</taxon>
        <taxon>Pseudomonadati</taxon>
        <taxon>Planctomycetota</taxon>
        <taxon>Planctomycetia</taxon>
        <taxon>Gemmatales</taxon>
        <taxon>Gemmataceae</taxon>
        <taxon>Limnoglobus</taxon>
    </lineage>
</organism>
<dbReference type="Gene3D" id="3.30.70.20">
    <property type="match status" value="2"/>
</dbReference>
<dbReference type="Gene3D" id="2.20.25.90">
    <property type="entry name" value="ADC-like domains"/>
    <property type="match status" value="1"/>
</dbReference>
<dbReference type="KEGG" id="lrs:PX52LOC_02278"/>
<dbReference type="SUPFAM" id="SSF54862">
    <property type="entry name" value="4Fe-4S ferredoxins"/>
    <property type="match status" value="1"/>
</dbReference>
<dbReference type="SUPFAM" id="SSF53706">
    <property type="entry name" value="Formate dehydrogenase/DMSO reductase, domains 1-3"/>
    <property type="match status" value="1"/>
</dbReference>
<accession>A0A5C1AB13</accession>
<proteinExistence type="predicted"/>
<dbReference type="InterPro" id="IPR017896">
    <property type="entry name" value="4Fe4S_Fe-S-bd"/>
</dbReference>
<sequence length="1189" mass="129033">MALDFDTNAEPTGAGAQSPEQFHSMEQMFGSPAFERMMKDEFPEDAAEWLDPVTRRRFLALSGASVALAAAVGCNPSLKPASQKKIVPYVKKPENVTLGVPLFFPTAVSLNGVAVGVLVKCHEGRPIKVEGNPSHPGSLGATDVFAQAAILGVYDPDRSKVVTEKGIPTTWEKARNALASIAAAQVAKQGAGLRVLTDTVAAGSTYANMLAELKAKLPQMKWVQYEASSRENAVKGVHATYGKYLTPIYAFEKADTLVCIDGDFESNGLAGVRYTRDAMSRRKVRVHADKKAGDGVTLDKLSRIYAIESSVSGVGGVADHRLPLKPSEIESFVRALAKELGVAGAPAAGALPERAKQWVKAIAEDLKDTKKAGVLVVGDTLSVAAQNLAHAINDKIGAVKSGVVRFVEPVQAGLAGPDADATADSTGSLKALVADMNAGKVDALLILGGNPAFTAPADLNFAAALQKVTTSLHLGLYQDETATQTTWHVNAAHELEVWGDARAYDGTATIQQPLFTISNGKSPLELLGAMLDKPSAAEGLIRDAWQKFFTEKKVAGEFGNFWHTSLERGVVEGTAATAVAAPGEAKLADATQKSPAPASKDGEIELTFRPDPTIYDGRFANNGWLQELPKPVTLICWDNAALVSPATAERLKCEVSYRWTAGEHGNSEVDKIEITVGERKIRVPVWVQPGQADDTIALFFGYGREKVGEVGKGAGFNVYPIRTTANLWSLGGISPQPGSAERTHEKYTIACTQGQHAMEGRRPARHGTVQQARDERKPVKHGDHTHNEFPTAFSFADNPPASAAEKGLMRKLLPGSVEEREWLASKEDPEKGIVGHPQEFYKKGFVNNVHKHEDEGGDGSHHDGEHIHDKRLLPLTLIRDHQDNKLYRRWAMALDLGACTGCSACVVACTAENNIPVIGKKEVTRGRIMHWIRIDRYFSVPEEKGGTERVDAKERAEHLRKSNADVTTHFQPVNCQQCEKAPCELVCPVAATSHSADGLNDMTYNRCVGTRYCANNCPYKVRRFNFLQFANYDQSNTLQLVNNPEVTMRTRGVMEKCTYCVQRIRNAEIEAEREHDNPSRQKVKTPTGIRPLIAEGEIKTACQAACPSQAISFGDLNYDQYIPVKKTADGKWEETGKHLPFSEVSRWKLEPSHYGLLAELNTMPRTSYLAAIKNPNPKLAGEASKGGHA</sequence>
<protein>
    <submittedName>
        <fullName evidence="3">4Fe-4S dicluster domain-containing protein</fullName>
    </submittedName>
</protein>
<dbReference type="NCBIfam" id="TIGR04519">
    <property type="entry name" value="MoCo_extend_TAT"/>
    <property type="match status" value="1"/>
</dbReference>
<reference evidence="4" key="1">
    <citation type="submission" date="2019-08" db="EMBL/GenBank/DDBJ databases">
        <title>Limnoglobus roseus gen. nov., sp. nov., a novel freshwater planctomycete with a giant genome from the family Gemmataceae.</title>
        <authorList>
            <person name="Kulichevskaya I.S."/>
            <person name="Naumoff D.G."/>
            <person name="Miroshnikov K."/>
            <person name="Ivanova A."/>
            <person name="Philippov D.A."/>
            <person name="Hakobyan A."/>
            <person name="Rijpstra I.C."/>
            <person name="Sinninghe Damste J.S."/>
            <person name="Liesack W."/>
            <person name="Dedysh S.N."/>
        </authorList>
    </citation>
    <scope>NUCLEOTIDE SEQUENCE [LARGE SCALE GENOMIC DNA]</scope>
    <source>
        <strain evidence="4">PX52</strain>
    </source>
</reference>
<evidence type="ECO:0000313" key="4">
    <source>
        <dbReference type="Proteomes" id="UP000324974"/>
    </source>
</evidence>
<keyword evidence="4" id="KW-1185">Reference proteome</keyword>
<dbReference type="AlphaFoldDB" id="A0A5C1AB13"/>
<dbReference type="PANTHER" id="PTHR42783">
    <property type="entry name" value="GLUTAMATE SYNTHASE [NADPH] SMALL CHAIN"/>
    <property type="match status" value="1"/>
</dbReference>
<dbReference type="PANTHER" id="PTHR42783:SF3">
    <property type="entry name" value="GLUTAMATE SYNTHASE [NADPH] SMALL CHAIN-RELATED"/>
    <property type="match status" value="1"/>
</dbReference>